<evidence type="ECO:0000256" key="5">
    <source>
        <dbReference type="ARBA" id="ARBA00044528"/>
    </source>
</evidence>
<dbReference type="Gene3D" id="2.170.270.10">
    <property type="entry name" value="SET domain"/>
    <property type="match status" value="1"/>
</dbReference>
<dbReference type="InterPro" id="IPR036361">
    <property type="entry name" value="SAP_dom_sf"/>
</dbReference>
<name>A0A9W9QN88_PENBR</name>
<feature type="region of interest" description="Disordered" evidence="7">
    <location>
        <begin position="907"/>
        <end position="955"/>
    </location>
</feature>
<accession>A0A9W9QN88</accession>
<evidence type="ECO:0000256" key="4">
    <source>
        <dbReference type="ARBA" id="ARBA00042380"/>
    </source>
</evidence>
<dbReference type="PROSITE" id="PS50800">
    <property type="entry name" value="SAP"/>
    <property type="match status" value="1"/>
</dbReference>
<sequence length="955" mass="105006">MSSSAAATAAPEKPDGPSYRAIRAQYAGKDIIYPAYFPKGPQLHDQIKLGDPLTKDNAFLARRLWQGPDTDLGNAWKAHTDRPYERAQDDILDMHVLAHNVYEHLMSNPFLPLSREAALANWNIEGLNVTYDGVQGLDGLRQNIFVNGLNVQTPEAWTIQTLKAELVARGLPVAGHKAQLQERLLNFELDRKIGLMSQSDLGHWGINREKTPVISPARNTALSALDMYTAAVNLSPYNPTYWTSRAYCHYMQGFFDLAIGDAYRAQLLCEVLTTALKRNQRPGLYTRVWDAIQMHLMAGCTDENIPSEVRRMRGPNGVNYFIPTLRNAIHNIISLSLVAMNCWDDFLAHMEEHRNRVLSHRDAEIPNQRQIAVMPIIEDMKSRRLKPSADNPPLYGHEWIRGCVSGEARYPYEQTDVNREAAPFIAALNRNVFTFSRDAALAARPCEVRPAVHSDGTSNGLGVFAVDNIAAGTVIYDEEPVIRGNLTPNLLDQGHNITSSVWPHCDNCGLQIPQDQVAHFTRNWEFIKNPEMDTELQHPLPCPCSSQINTVKTCIRHDGLPAPFFCAGNQLKNRGSADSCLTIATRLFAFPEFKDIEWRWLHDAMRANITTHEGQDYFESHHEKQGTVLSLLLKSVLEITLHRRQQDPNLLAHEINELLMLESGADANETWSRSWFPFTMSGNIRVPFDILSALGVDIFRDLSFDTWVLQIVLRKLHINAVPWDLERQSNHEMFTANDGLKEAPPAKAQEDMKKETNDFNFLLPSLRNLYLFPGLSLFNHTCRQSENATWGFDSTVPNRVVVYATQNIAANDEIRIPYLNLGFPGAADGTELREAVRLFGKNCSCVQCVPLAGAGAGPGPGPGPGFGFGAGGGPGAGAGGGFGAGAGPVAGAGAGFGAGIKPGVGGALGGGGDGAASDIPGGDGSAIMEISSESQDKEMGEAEERKSEDVNMEEA</sequence>
<evidence type="ECO:0000256" key="1">
    <source>
        <dbReference type="ARBA" id="ARBA00022603"/>
    </source>
</evidence>
<reference evidence="10" key="2">
    <citation type="journal article" date="2023" name="IMA Fungus">
        <title>Comparative genomic study of the Penicillium genus elucidates a diverse pangenome and 15 lateral gene transfer events.</title>
        <authorList>
            <person name="Petersen C."/>
            <person name="Sorensen T."/>
            <person name="Nielsen M.R."/>
            <person name="Sondergaard T.E."/>
            <person name="Sorensen J.L."/>
            <person name="Fitzpatrick D.A."/>
            <person name="Frisvad J.C."/>
            <person name="Nielsen K.L."/>
        </authorList>
    </citation>
    <scope>NUCLEOTIDE SEQUENCE</scope>
    <source>
        <strain evidence="10">IBT 35673</strain>
    </source>
</reference>
<dbReference type="Proteomes" id="UP001147695">
    <property type="component" value="Unassembled WGS sequence"/>
</dbReference>
<dbReference type="Gene3D" id="1.25.40.10">
    <property type="entry name" value="Tetratricopeptide repeat domain"/>
    <property type="match status" value="1"/>
</dbReference>
<dbReference type="InterPro" id="IPR046341">
    <property type="entry name" value="SET_dom_sf"/>
</dbReference>
<dbReference type="SUPFAM" id="SSF48452">
    <property type="entry name" value="TPR-like"/>
    <property type="match status" value="1"/>
</dbReference>
<feature type="domain" description="SET" evidence="8">
    <location>
        <begin position="444"/>
        <end position="819"/>
    </location>
</feature>
<dbReference type="PANTHER" id="PTHR46402:SF2">
    <property type="entry name" value="HISTONE-LYSINE N-TRIMETHYLTRANSFERASE SMYD5"/>
    <property type="match status" value="1"/>
</dbReference>
<dbReference type="SUPFAM" id="SSF68906">
    <property type="entry name" value="SAP domain"/>
    <property type="match status" value="1"/>
</dbReference>
<keyword evidence="1" id="KW-0489">Methyltransferase</keyword>
<organism evidence="10 11">
    <name type="scientific">Penicillium brevicompactum</name>
    <dbReference type="NCBI Taxonomy" id="5074"/>
    <lineage>
        <taxon>Eukaryota</taxon>
        <taxon>Fungi</taxon>
        <taxon>Dikarya</taxon>
        <taxon>Ascomycota</taxon>
        <taxon>Pezizomycotina</taxon>
        <taxon>Eurotiomycetes</taxon>
        <taxon>Eurotiomycetidae</taxon>
        <taxon>Eurotiales</taxon>
        <taxon>Aspergillaceae</taxon>
        <taxon>Penicillium</taxon>
    </lineage>
</organism>
<comment type="catalytic activity">
    <reaction evidence="6">
        <text>L-lysyl-[histone] + S-adenosyl-L-methionine = N(6)-methyl-L-lysyl-[histone] + S-adenosyl-L-homocysteine + H(+)</text>
        <dbReference type="Rhea" id="RHEA:10024"/>
        <dbReference type="Rhea" id="RHEA-COMP:9845"/>
        <dbReference type="Rhea" id="RHEA-COMP:9846"/>
        <dbReference type="ChEBI" id="CHEBI:15378"/>
        <dbReference type="ChEBI" id="CHEBI:29969"/>
        <dbReference type="ChEBI" id="CHEBI:57856"/>
        <dbReference type="ChEBI" id="CHEBI:59789"/>
        <dbReference type="ChEBI" id="CHEBI:61929"/>
    </reaction>
    <physiologicalReaction direction="left-to-right" evidence="6">
        <dbReference type="Rhea" id="RHEA:10025"/>
    </physiologicalReaction>
</comment>
<proteinExistence type="predicted"/>
<dbReference type="SUPFAM" id="SSF82199">
    <property type="entry name" value="SET domain"/>
    <property type="match status" value="1"/>
</dbReference>
<dbReference type="GO" id="GO:0045814">
    <property type="term" value="P:negative regulation of gene expression, epigenetic"/>
    <property type="evidence" value="ECO:0007669"/>
    <property type="project" value="TreeGrafter"/>
</dbReference>
<evidence type="ECO:0000313" key="11">
    <source>
        <dbReference type="Proteomes" id="UP001147695"/>
    </source>
</evidence>
<evidence type="ECO:0000256" key="3">
    <source>
        <dbReference type="ARBA" id="ARBA00022691"/>
    </source>
</evidence>
<dbReference type="Pfam" id="PF00856">
    <property type="entry name" value="SET"/>
    <property type="match status" value="1"/>
</dbReference>
<dbReference type="AlphaFoldDB" id="A0A9W9QN88"/>
<evidence type="ECO:0000256" key="7">
    <source>
        <dbReference type="SAM" id="MobiDB-lite"/>
    </source>
</evidence>
<dbReference type="GO" id="GO:0042799">
    <property type="term" value="F:histone H4K20 methyltransferase activity"/>
    <property type="evidence" value="ECO:0007669"/>
    <property type="project" value="TreeGrafter"/>
</dbReference>
<evidence type="ECO:0000256" key="6">
    <source>
        <dbReference type="ARBA" id="ARBA00048619"/>
    </source>
</evidence>
<protein>
    <recommendedName>
        <fullName evidence="5">Histone-lysine N-methyltransferase SET5</fullName>
    </recommendedName>
    <alternativeName>
        <fullName evidence="4">SET domain-containing protein 5</fullName>
    </alternativeName>
</protein>
<dbReference type="PANTHER" id="PTHR46402">
    <property type="entry name" value="SET AND MYND DOMAIN-CONTAINING PROTEIN 5"/>
    <property type="match status" value="1"/>
</dbReference>
<feature type="domain" description="SAP" evidence="9">
    <location>
        <begin position="154"/>
        <end position="188"/>
    </location>
</feature>
<feature type="compositionally biased region" description="Basic and acidic residues" evidence="7">
    <location>
        <begin position="934"/>
        <end position="949"/>
    </location>
</feature>
<evidence type="ECO:0000256" key="2">
    <source>
        <dbReference type="ARBA" id="ARBA00022679"/>
    </source>
</evidence>
<evidence type="ECO:0000259" key="8">
    <source>
        <dbReference type="PROSITE" id="PS50280"/>
    </source>
</evidence>
<reference evidence="10" key="1">
    <citation type="submission" date="2022-12" db="EMBL/GenBank/DDBJ databases">
        <authorList>
            <person name="Petersen C."/>
        </authorList>
    </citation>
    <scope>NUCLEOTIDE SEQUENCE</scope>
    <source>
        <strain evidence="10">IBT 35673</strain>
    </source>
</reference>
<dbReference type="PROSITE" id="PS50280">
    <property type="entry name" value="SET"/>
    <property type="match status" value="1"/>
</dbReference>
<evidence type="ECO:0000259" key="9">
    <source>
        <dbReference type="PROSITE" id="PS50800"/>
    </source>
</evidence>
<dbReference type="InterPro" id="IPR003034">
    <property type="entry name" value="SAP_dom"/>
</dbReference>
<dbReference type="Pfam" id="PF02037">
    <property type="entry name" value="SAP"/>
    <property type="match status" value="1"/>
</dbReference>
<gene>
    <name evidence="10" type="ORF">N7452_006312</name>
</gene>
<dbReference type="EMBL" id="JAPZBQ010000003">
    <property type="protein sequence ID" value="KAJ5339584.1"/>
    <property type="molecule type" value="Genomic_DNA"/>
</dbReference>
<dbReference type="InterPro" id="IPR001214">
    <property type="entry name" value="SET_dom"/>
</dbReference>
<comment type="caution">
    <text evidence="10">The sequence shown here is derived from an EMBL/GenBank/DDBJ whole genome shotgun (WGS) entry which is preliminary data.</text>
</comment>
<dbReference type="Gene3D" id="1.10.720.30">
    <property type="entry name" value="SAP domain"/>
    <property type="match status" value="1"/>
</dbReference>
<keyword evidence="2" id="KW-0808">Transferase</keyword>
<dbReference type="GO" id="GO:0032259">
    <property type="term" value="P:methylation"/>
    <property type="evidence" value="ECO:0007669"/>
    <property type="project" value="UniProtKB-KW"/>
</dbReference>
<keyword evidence="3" id="KW-0949">S-adenosyl-L-methionine</keyword>
<evidence type="ECO:0000313" key="10">
    <source>
        <dbReference type="EMBL" id="KAJ5339584.1"/>
    </source>
</evidence>
<dbReference type="InterPro" id="IPR011990">
    <property type="entry name" value="TPR-like_helical_dom_sf"/>
</dbReference>
<dbReference type="SMART" id="SM00513">
    <property type="entry name" value="SAP"/>
    <property type="match status" value="1"/>
</dbReference>